<sequence>MKYGQRGRGFGRPGGWQQADLPDAADASDWFAGRLPSDWFAGPATLEIDRDEIVVIGELPIPPSDAASARPTTRTSKTTAAADGTEAAAETGSATGSEVGDGDPTAVGADAATSGTARPADVPRATRDGLVARFRETTRPARMQIAAEAQHRYGRTVSWGVRVGDERIMFTHVAAPVMTRLRQPERKVLDTLVDAGVARSRSDALAWTVKLAGQHAEAWLAELRAAMRKVDELRAEGPRDL</sequence>
<feature type="compositionally biased region" description="Low complexity" evidence="1">
    <location>
        <begin position="78"/>
        <end position="98"/>
    </location>
</feature>
<organism evidence="2 3">
    <name type="scientific">Nocardia otitidiscaviarum</name>
    <dbReference type="NCBI Taxonomy" id="1823"/>
    <lineage>
        <taxon>Bacteria</taxon>
        <taxon>Bacillati</taxon>
        <taxon>Actinomycetota</taxon>
        <taxon>Actinomycetes</taxon>
        <taxon>Mycobacteriales</taxon>
        <taxon>Nocardiaceae</taxon>
        <taxon>Nocardia</taxon>
    </lineage>
</organism>
<dbReference type="Proteomes" id="UP000317039">
    <property type="component" value="Chromosome"/>
</dbReference>
<evidence type="ECO:0000256" key="1">
    <source>
        <dbReference type="SAM" id="MobiDB-lite"/>
    </source>
</evidence>
<dbReference type="RefSeq" id="WP_143983527.1">
    <property type="nucleotide sequence ID" value="NZ_CP041695.1"/>
</dbReference>
<reference evidence="2 3" key="1">
    <citation type="submission" date="2019-07" db="EMBL/GenBank/DDBJ databases">
        <title>Complete Genome Sequence and Methylome Analysis of Nocardia otitidis-caviarum NEB252.</title>
        <authorList>
            <person name="Fomenkov A."/>
            <person name="Anton B.P."/>
            <person name="Vincze T."/>
            <person name="Roberts R.J."/>
        </authorList>
    </citation>
    <scope>NUCLEOTIDE SEQUENCE [LARGE SCALE GENOMIC DNA]</scope>
    <source>
        <strain evidence="2 3">NEB252</strain>
    </source>
</reference>
<feature type="region of interest" description="Disordered" evidence="1">
    <location>
        <begin position="1"/>
        <end position="21"/>
    </location>
</feature>
<accession>A0A516NV35</accession>
<dbReference type="KEGG" id="nod:FOH10_32690"/>
<feature type="compositionally biased region" description="Gly residues" evidence="1">
    <location>
        <begin position="1"/>
        <end position="14"/>
    </location>
</feature>
<gene>
    <name evidence="2" type="ORF">FOH10_32690</name>
</gene>
<evidence type="ECO:0000313" key="3">
    <source>
        <dbReference type="Proteomes" id="UP000317039"/>
    </source>
</evidence>
<proteinExistence type="predicted"/>
<name>A0A516NV35_9NOCA</name>
<evidence type="ECO:0000313" key="2">
    <source>
        <dbReference type="EMBL" id="QDP82780.1"/>
    </source>
</evidence>
<dbReference type="GeneID" id="80337114"/>
<dbReference type="EMBL" id="CP041695">
    <property type="protein sequence ID" value="QDP82780.1"/>
    <property type="molecule type" value="Genomic_DNA"/>
</dbReference>
<dbReference type="AlphaFoldDB" id="A0A516NV35"/>
<feature type="region of interest" description="Disordered" evidence="1">
    <location>
        <begin position="61"/>
        <end position="127"/>
    </location>
</feature>
<protein>
    <submittedName>
        <fullName evidence="2">Uncharacterized protein</fullName>
    </submittedName>
</protein>